<dbReference type="AlphaFoldDB" id="A0A9Q1ANK8"/>
<gene>
    <name evidence="4" type="ORF">OIU74_001899</name>
</gene>
<dbReference type="InterPro" id="IPR021410">
    <property type="entry name" value="FAF"/>
</dbReference>
<sequence>MRGLFYGGVCWWVPLQAHGSKGLLESYKYPHSPILLAIKASSPHCQSNTLSPNTTPSLLLTSSATQHPVDCLFAGLCWMLLLIGRFFPPPARDNSVQVIGEGRDSCNLIVVFQCACINIFILEMLSFSKNFRLSSSLEEESMMVPKQGIVSILGSDVERTKSAAASLRRTLSADMSSKKWQAQHGFYPLKKIASSDQFPACNIADSSSSEDEDYEDGPKGAAAEAQGQFDVWSSIQEDKNKKEVEKPGQFDVWSSILSQKEKEDSKNVQPYVHPLVKRSASSLSEKSLEICTENLGSETGSDGFSSYPPSETGDAEEEKEEEQRQERETQKFDAEDLRVPKYNLAAANCKKSQPRSFPPPIPSLSGRDGASVLMKSRRDNGRLVLEAVSVPSQNNFHAQRQDGRLVLTFANTVDQDEEERQEKEEMNVMEQFDVDIDEDEKDCEEDDEEVEEVDEEVVEDGESEIGGKEVRYAMEEAPKLSVGVISVHRLALMVNKSMVFANRNPTWPSKFNDIDKFGEVELITSLAQSLPPRAPVARMIPSPPAATTATTAATAKAAASFNACEYFWKPKSMITATSVLNPISQKQGTHDGKSALSKSFAPDEQHELVVLRGNKGDHTVPLLNSCKEQRKSLLFWEPHCIATS</sequence>
<evidence type="ECO:0000256" key="1">
    <source>
        <dbReference type="ARBA" id="ARBA00008690"/>
    </source>
</evidence>
<dbReference type="Proteomes" id="UP001151752">
    <property type="component" value="Chromosome 16"/>
</dbReference>
<reference evidence="4" key="1">
    <citation type="submission" date="2022-11" db="EMBL/GenBank/DDBJ databases">
        <authorList>
            <person name="Hyden B.L."/>
            <person name="Feng K."/>
            <person name="Yates T."/>
            <person name="Jawdy S."/>
            <person name="Smart L.B."/>
            <person name="Muchero W."/>
        </authorList>
    </citation>
    <scope>NUCLEOTIDE SEQUENCE</scope>
    <source>
        <tissue evidence="4">Shoot tip</tissue>
    </source>
</reference>
<dbReference type="Pfam" id="PF11250">
    <property type="entry name" value="FAF"/>
    <property type="match status" value="1"/>
</dbReference>
<feature type="region of interest" description="Disordered" evidence="2">
    <location>
        <begin position="294"/>
        <end position="337"/>
    </location>
</feature>
<evidence type="ECO:0000259" key="3">
    <source>
        <dbReference type="Pfam" id="PF11250"/>
    </source>
</evidence>
<proteinExistence type="inferred from homology"/>
<protein>
    <submittedName>
        <fullName evidence="4">FANTASTIC FOUR-LIKE PROTEIN (DUF3049)</fullName>
    </submittedName>
</protein>
<comment type="similarity">
    <text evidence="1">Belongs to the fantastic four family.</text>
</comment>
<organism evidence="4 5">
    <name type="scientific">Salix koriyanagi</name>
    <dbReference type="NCBI Taxonomy" id="2511006"/>
    <lineage>
        <taxon>Eukaryota</taxon>
        <taxon>Viridiplantae</taxon>
        <taxon>Streptophyta</taxon>
        <taxon>Embryophyta</taxon>
        <taxon>Tracheophyta</taxon>
        <taxon>Spermatophyta</taxon>
        <taxon>Magnoliopsida</taxon>
        <taxon>eudicotyledons</taxon>
        <taxon>Gunneridae</taxon>
        <taxon>Pentapetalae</taxon>
        <taxon>rosids</taxon>
        <taxon>fabids</taxon>
        <taxon>Malpighiales</taxon>
        <taxon>Salicaceae</taxon>
        <taxon>Saliceae</taxon>
        <taxon>Salix</taxon>
    </lineage>
</organism>
<evidence type="ECO:0000313" key="4">
    <source>
        <dbReference type="EMBL" id="KAJ6778004.1"/>
    </source>
</evidence>
<comment type="caution">
    <text evidence="4">The sequence shown here is derived from an EMBL/GenBank/DDBJ whole genome shotgun (WGS) entry which is preliminary data.</text>
</comment>
<dbReference type="PANTHER" id="PTHR33155">
    <property type="entry name" value="FANTASTIC FOUR-LIKE PROTEIN (DUF3049)"/>
    <property type="match status" value="1"/>
</dbReference>
<dbReference type="EMBL" id="JAPFFM010000001">
    <property type="protein sequence ID" value="KAJ6778004.1"/>
    <property type="molecule type" value="Genomic_DNA"/>
</dbReference>
<dbReference type="InterPro" id="IPR046431">
    <property type="entry name" value="FAF_dom"/>
</dbReference>
<feature type="region of interest" description="Disordered" evidence="2">
    <location>
        <begin position="349"/>
        <end position="368"/>
    </location>
</feature>
<name>A0A9Q1ANK8_9ROSI</name>
<feature type="region of interest" description="Disordered" evidence="2">
    <location>
        <begin position="204"/>
        <end position="223"/>
    </location>
</feature>
<reference evidence="4" key="2">
    <citation type="journal article" date="2023" name="Int. J. Mol. Sci.">
        <title>De Novo Assembly and Annotation of 11 Diverse Shrub Willow (Salix) Genomes Reveals Novel Gene Organization in Sex-Linked Regions.</title>
        <authorList>
            <person name="Hyden B."/>
            <person name="Feng K."/>
            <person name="Yates T.B."/>
            <person name="Jawdy S."/>
            <person name="Cereghino C."/>
            <person name="Smart L.B."/>
            <person name="Muchero W."/>
        </authorList>
    </citation>
    <scope>NUCLEOTIDE SEQUENCE</scope>
    <source>
        <tissue evidence="4">Shoot tip</tissue>
    </source>
</reference>
<feature type="compositionally biased region" description="Basic and acidic residues" evidence="2">
    <location>
        <begin position="321"/>
        <end position="337"/>
    </location>
</feature>
<feature type="domain" description="FAF" evidence="3">
    <location>
        <begin position="356"/>
        <end position="409"/>
    </location>
</feature>
<feature type="compositionally biased region" description="Polar residues" evidence="2">
    <location>
        <begin position="294"/>
        <end position="309"/>
    </location>
</feature>
<evidence type="ECO:0000256" key="2">
    <source>
        <dbReference type="SAM" id="MobiDB-lite"/>
    </source>
</evidence>
<evidence type="ECO:0000313" key="5">
    <source>
        <dbReference type="Proteomes" id="UP001151752"/>
    </source>
</evidence>
<keyword evidence="5" id="KW-1185">Reference proteome</keyword>
<dbReference type="PANTHER" id="PTHR33155:SF3">
    <property type="entry name" value="PROTEIN FAF-LIKE, CHLOROPLASTIC"/>
    <property type="match status" value="1"/>
</dbReference>
<accession>A0A9Q1ANK8</accession>